<dbReference type="AlphaFoldDB" id="A0AAC9MWH5"/>
<keyword evidence="3" id="KW-0479">Metal-binding</keyword>
<keyword evidence="5" id="KW-0460">Magnesium</keyword>
<reference evidence="10" key="1">
    <citation type="submission" date="2016-03" db="EMBL/GenBank/DDBJ databases">
        <title>Complete genome sequence of the type strain Actinoalloteichus hymeniacidonis DSM 45092.</title>
        <authorList>
            <person name="Schaffert L."/>
            <person name="Albersmeier A."/>
            <person name="Winkler A."/>
            <person name="Kalinowski J."/>
            <person name="Zotchev S."/>
            <person name="Ruckert C."/>
        </authorList>
    </citation>
    <scope>NUCLEOTIDE SEQUENCE [LARGE SCALE GENOMIC DNA]</scope>
    <source>
        <strain evidence="10">HPA177(T) (DSM 45092(T))</strain>
    </source>
</reference>
<dbReference type="CDD" id="cd18870">
    <property type="entry name" value="NUDIX_AcylCoAdiphos_Nudt19"/>
    <property type="match status" value="1"/>
</dbReference>
<dbReference type="PROSITE" id="PS51462">
    <property type="entry name" value="NUDIX"/>
    <property type="match status" value="1"/>
</dbReference>
<dbReference type="InterPro" id="IPR000086">
    <property type="entry name" value="NUDIX_hydrolase_dom"/>
</dbReference>
<comment type="cofactor">
    <cofactor evidence="2">
        <name>Mg(2+)</name>
        <dbReference type="ChEBI" id="CHEBI:18420"/>
    </cofactor>
</comment>
<dbReference type="GO" id="GO:0046872">
    <property type="term" value="F:metal ion binding"/>
    <property type="evidence" value="ECO:0007669"/>
    <property type="project" value="UniProtKB-KW"/>
</dbReference>
<accession>A0AAC9MWH5</accession>
<keyword evidence="10" id="KW-1185">Reference proteome</keyword>
<proteinExistence type="predicted"/>
<name>A0AAC9MWH5_9PSEU</name>
<comment type="cofactor">
    <cofactor evidence="1">
        <name>Mn(2+)</name>
        <dbReference type="ChEBI" id="CHEBI:29035"/>
    </cofactor>
</comment>
<evidence type="ECO:0000256" key="3">
    <source>
        <dbReference type="ARBA" id="ARBA00022723"/>
    </source>
</evidence>
<feature type="region of interest" description="Disordered" evidence="7">
    <location>
        <begin position="1"/>
        <end position="26"/>
    </location>
</feature>
<dbReference type="SUPFAM" id="SSF55811">
    <property type="entry name" value="Nudix"/>
    <property type="match status" value="1"/>
</dbReference>
<evidence type="ECO:0000256" key="4">
    <source>
        <dbReference type="ARBA" id="ARBA00022801"/>
    </source>
</evidence>
<protein>
    <submittedName>
        <fullName evidence="9">NUDIX family protein</fullName>
    </submittedName>
</protein>
<keyword evidence="6" id="KW-0464">Manganese</keyword>
<dbReference type="PANTHER" id="PTHR12318:SF0">
    <property type="entry name" value="ACYL-COENZYME A DIPHOSPHATASE NUDT19"/>
    <property type="match status" value="1"/>
</dbReference>
<dbReference type="RefSeq" id="WP_084642380.1">
    <property type="nucleotide sequence ID" value="NZ_CP014859.1"/>
</dbReference>
<evidence type="ECO:0000256" key="1">
    <source>
        <dbReference type="ARBA" id="ARBA00001936"/>
    </source>
</evidence>
<evidence type="ECO:0000313" key="10">
    <source>
        <dbReference type="Proteomes" id="UP000095210"/>
    </source>
</evidence>
<dbReference type="KEGG" id="ahm:TL08_01265"/>
<dbReference type="GO" id="GO:0016818">
    <property type="term" value="F:hydrolase activity, acting on acid anhydrides, in phosphorus-containing anhydrides"/>
    <property type="evidence" value="ECO:0007669"/>
    <property type="project" value="InterPro"/>
</dbReference>
<dbReference type="EMBL" id="CP014859">
    <property type="protein sequence ID" value="AOS61094.1"/>
    <property type="molecule type" value="Genomic_DNA"/>
</dbReference>
<evidence type="ECO:0000256" key="6">
    <source>
        <dbReference type="ARBA" id="ARBA00023211"/>
    </source>
</evidence>
<organism evidence="9 10">
    <name type="scientific">Actinoalloteichus hymeniacidonis</name>
    <dbReference type="NCBI Taxonomy" id="340345"/>
    <lineage>
        <taxon>Bacteria</taxon>
        <taxon>Bacillati</taxon>
        <taxon>Actinomycetota</taxon>
        <taxon>Actinomycetes</taxon>
        <taxon>Pseudonocardiales</taxon>
        <taxon>Pseudonocardiaceae</taxon>
        <taxon>Actinoalloteichus</taxon>
    </lineage>
</organism>
<dbReference type="InterPro" id="IPR039121">
    <property type="entry name" value="NUDT19"/>
</dbReference>
<dbReference type="Proteomes" id="UP000095210">
    <property type="component" value="Chromosome"/>
</dbReference>
<dbReference type="Gene3D" id="3.90.79.10">
    <property type="entry name" value="Nucleoside Triphosphate Pyrophosphohydrolase"/>
    <property type="match status" value="1"/>
</dbReference>
<gene>
    <name evidence="9" type="ORF">TL08_01265</name>
</gene>
<feature type="domain" description="Nudix hydrolase" evidence="8">
    <location>
        <begin position="25"/>
        <end position="235"/>
    </location>
</feature>
<evidence type="ECO:0000256" key="7">
    <source>
        <dbReference type="SAM" id="MobiDB-lite"/>
    </source>
</evidence>
<dbReference type="InterPro" id="IPR015797">
    <property type="entry name" value="NUDIX_hydrolase-like_dom_sf"/>
</dbReference>
<evidence type="ECO:0000256" key="5">
    <source>
        <dbReference type="ARBA" id="ARBA00022842"/>
    </source>
</evidence>
<dbReference type="PANTHER" id="PTHR12318">
    <property type="entry name" value="TESTOSTERONE-REGULATED PROTEIN RP2"/>
    <property type="match status" value="1"/>
</dbReference>
<sequence>MPRLPENFVLPAELMPDSPPSPPVRPRDAATVVLVRDGDSGIEVFLLRRVTTMAFAGGMSVFPGGRVDPRDSDVSVAWTGPDPAWWAQRFGCSPELARAVVCAAVRETFEETGVLLAGPDAAGLLSDTSGYAEQRARLESRDLSFAEFLAQERLVLRTDLLRPWANWVTPVVEPRRYDTRFLLAVLPSGQLADWATTEADHGGWQSPADALRAWETGEIALLPPTWFVLAELAESGSVAAAFAEERTVDRVLPKIIREGAVLRLLMPGDPGYASETDTVDPTDPAVSR</sequence>
<evidence type="ECO:0000256" key="2">
    <source>
        <dbReference type="ARBA" id="ARBA00001946"/>
    </source>
</evidence>
<evidence type="ECO:0000313" key="9">
    <source>
        <dbReference type="EMBL" id="AOS61094.1"/>
    </source>
</evidence>
<evidence type="ECO:0000259" key="8">
    <source>
        <dbReference type="PROSITE" id="PS51462"/>
    </source>
</evidence>
<keyword evidence="4" id="KW-0378">Hydrolase</keyword>